<sequence length="113" mass="13258">MDLHINDFKPLIEELVSNISSSDYNAIFEKHQYGRTNIDDIKRVVSEYNRTITILPDNAFKEAKVYYIEKEKRLDIYIPLWTIEEGRSDLVLFLSGYIISGIPKIEINDLLVY</sequence>
<feature type="domain" description="DUF7668" evidence="1">
    <location>
        <begin position="16"/>
        <end position="112"/>
    </location>
</feature>
<reference evidence="2 3" key="1">
    <citation type="submission" date="2023-12" db="EMBL/GenBank/DDBJ databases">
        <title>Genomic sequences of Capnocytophaga and Parvimonas strains.</title>
        <authorList>
            <person name="Watt R.M."/>
            <person name="Wang M."/>
            <person name="Yang T."/>
            <person name="Tong W.M."/>
        </authorList>
    </citation>
    <scope>NUCLEOTIDE SEQUENCE [LARGE SCALE GENOMIC DNA]</scope>
    <source>
        <strain evidence="2 3">CCUG 13156</strain>
    </source>
</reference>
<dbReference type="InterPro" id="IPR056085">
    <property type="entry name" value="DUF7668"/>
</dbReference>
<dbReference type="Proteomes" id="UP001324270">
    <property type="component" value="Unassembled WGS sequence"/>
</dbReference>
<accession>A0ABU5YAM9</accession>
<gene>
    <name evidence="2" type="ORF">VJJ49_09900</name>
</gene>
<evidence type="ECO:0000313" key="3">
    <source>
        <dbReference type="Proteomes" id="UP001324270"/>
    </source>
</evidence>
<dbReference type="EMBL" id="JAYKBV010000013">
    <property type="protein sequence ID" value="MEB3040997.1"/>
    <property type="molecule type" value="Genomic_DNA"/>
</dbReference>
<organism evidence="2 3">
    <name type="scientific">Capnocytophaga gingivalis</name>
    <dbReference type="NCBI Taxonomy" id="1017"/>
    <lineage>
        <taxon>Bacteria</taxon>
        <taxon>Pseudomonadati</taxon>
        <taxon>Bacteroidota</taxon>
        <taxon>Flavobacteriia</taxon>
        <taxon>Flavobacteriales</taxon>
        <taxon>Flavobacteriaceae</taxon>
        <taxon>Capnocytophaga</taxon>
    </lineage>
</organism>
<evidence type="ECO:0000259" key="1">
    <source>
        <dbReference type="Pfam" id="PF24705"/>
    </source>
</evidence>
<keyword evidence="3" id="KW-1185">Reference proteome</keyword>
<protein>
    <recommendedName>
        <fullName evidence="1">DUF7668 domain-containing protein</fullName>
    </recommendedName>
</protein>
<proteinExistence type="predicted"/>
<evidence type="ECO:0000313" key="2">
    <source>
        <dbReference type="EMBL" id="MEB3040997.1"/>
    </source>
</evidence>
<comment type="caution">
    <text evidence="2">The sequence shown here is derived from an EMBL/GenBank/DDBJ whole genome shotgun (WGS) entry which is preliminary data.</text>
</comment>
<name>A0ABU5YAM9_9FLAO</name>
<dbReference type="RefSeq" id="WP_313992632.1">
    <property type="nucleotide sequence ID" value="NZ_JAYKBV010000013.1"/>
</dbReference>
<dbReference type="Pfam" id="PF24705">
    <property type="entry name" value="DUF7668"/>
    <property type="match status" value="1"/>
</dbReference>